<dbReference type="Proteomes" id="UP001596481">
    <property type="component" value="Unassembled WGS sequence"/>
</dbReference>
<gene>
    <name evidence="2" type="ORF">ACFQJC_12140</name>
</gene>
<keyword evidence="1" id="KW-1133">Transmembrane helix</keyword>
<reference evidence="2 3" key="1">
    <citation type="journal article" date="2019" name="Int. J. Syst. Evol. Microbiol.">
        <title>The Global Catalogue of Microorganisms (GCM) 10K type strain sequencing project: providing services to taxonomists for standard genome sequencing and annotation.</title>
        <authorList>
            <consortium name="The Broad Institute Genomics Platform"/>
            <consortium name="The Broad Institute Genome Sequencing Center for Infectious Disease"/>
            <person name="Wu L."/>
            <person name="Ma J."/>
        </authorList>
    </citation>
    <scope>NUCLEOTIDE SEQUENCE [LARGE SCALE GENOMIC DNA]</scope>
    <source>
        <strain evidence="2 3">DSM 29988</strain>
    </source>
</reference>
<evidence type="ECO:0000313" key="2">
    <source>
        <dbReference type="EMBL" id="MFC7204267.1"/>
    </source>
</evidence>
<keyword evidence="1" id="KW-0812">Transmembrane</keyword>
<dbReference type="AlphaFoldDB" id="A0ABD5ZGW0"/>
<dbReference type="RefSeq" id="WP_390223815.1">
    <property type="nucleotide sequence ID" value="NZ_JBHTAA010000005.1"/>
</dbReference>
<proteinExistence type="predicted"/>
<accession>A0ABD5ZGW0</accession>
<comment type="caution">
    <text evidence="2">The sequence shown here is derived from an EMBL/GenBank/DDBJ whole genome shotgun (WGS) entry which is preliminary data.</text>
</comment>
<evidence type="ECO:0000256" key="1">
    <source>
        <dbReference type="SAM" id="Phobius"/>
    </source>
</evidence>
<evidence type="ECO:0000313" key="3">
    <source>
        <dbReference type="Proteomes" id="UP001596481"/>
    </source>
</evidence>
<name>A0ABD5ZGW0_9EURY</name>
<organism evidence="2 3">
    <name type="scientific">Haloferax namakaokahaiae</name>
    <dbReference type="NCBI Taxonomy" id="1748331"/>
    <lineage>
        <taxon>Archaea</taxon>
        <taxon>Methanobacteriati</taxon>
        <taxon>Methanobacteriota</taxon>
        <taxon>Stenosarchaea group</taxon>
        <taxon>Halobacteria</taxon>
        <taxon>Halobacteriales</taxon>
        <taxon>Haloferacaceae</taxon>
        <taxon>Haloferax</taxon>
    </lineage>
</organism>
<sequence length="42" mass="4334">MGCDPVAFSRSGSGDVAYPILLWALGFGGYLMAPVADRETAA</sequence>
<dbReference type="EMBL" id="JBHTAA010000005">
    <property type="protein sequence ID" value="MFC7204267.1"/>
    <property type="molecule type" value="Genomic_DNA"/>
</dbReference>
<protein>
    <submittedName>
        <fullName evidence="2">Uncharacterized protein</fullName>
    </submittedName>
</protein>
<keyword evidence="3" id="KW-1185">Reference proteome</keyword>
<feature type="transmembrane region" description="Helical" evidence="1">
    <location>
        <begin position="16"/>
        <end position="36"/>
    </location>
</feature>
<keyword evidence="1" id="KW-0472">Membrane</keyword>